<dbReference type="PANTHER" id="PTHR32344">
    <property type="entry name" value="U1-TYPE DOMAIN-CONTAINING PROTEIN"/>
    <property type="match status" value="1"/>
</dbReference>
<dbReference type="PANTHER" id="PTHR32344:SF1">
    <property type="entry name" value="U1-TYPE DOMAIN-CONTAINING PROTEIN"/>
    <property type="match status" value="1"/>
</dbReference>
<organism evidence="1 2">
    <name type="scientific">Galendromus occidentalis</name>
    <name type="common">western predatory mite</name>
    <dbReference type="NCBI Taxonomy" id="34638"/>
    <lineage>
        <taxon>Eukaryota</taxon>
        <taxon>Metazoa</taxon>
        <taxon>Ecdysozoa</taxon>
        <taxon>Arthropoda</taxon>
        <taxon>Chelicerata</taxon>
        <taxon>Arachnida</taxon>
        <taxon>Acari</taxon>
        <taxon>Parasitiformes</taxon>
        <taxon>Mesostigmata</taxon>
        <taxon>Gamasina</taxon>
        <taxon>Phytoseioidea</taxon>
        <taxon>Phytoseiidae</taxon>
        <taxon>Typhlodrominae</taxon>
        <taxon>Galendromus</taxon>
    </lineage>
</organism>
<dbReference type="GeneID" id="100908774"/>
<dbReference type="RefSeq" id="XP_003740210.1">
    <property type="nucleotide sequence ID" value="XM_003740162.1"/>
</dbReference>
<protein>
    <submittedName>
        <fullName evidence="2">Uncharacterized protein LOC100908774</fullName>
    </submittedName>
</protein>
<keyword evidence="1" id="KW-1185">Reference proteome</keyword>
<dbReference type="Proteomes" id="UP000694867">
    <property type="component" value="Unplaced"/>
</dbReference>
<evidence type="ECO:0000313" key="1">
    <source>
        <dbReference type="Proteomes" id="UP000694867"/>
    </source>
</evidence>
<proteinExistence type="predicted"/>
<evidence type="ECO:0000313" key="2">
    <source>
        <dbReference type="RefSeq" id="XP_003740210.1"/>
    </source>
</evidence>
<dbReference type="AlphaFoldDB" id="A0AAJ6QQ78"/>
<reference evidence="2" key="1">
    <citation type="submission" date="2025-08" db="UniProtKB">
        <authorList>
            <consortium name="RefSeq"/>
        </authorList>
    </citation>
    <scope>IDENTIFICATION</scope>
</reference>
<dbReference type="InterPro" id="IPR033375">
    <property type="entry name" value="Cggbp1"/>
</dbReference>
<dbReference type="GO" id="GO:0003690">
    <property type="term" value="F:double-stranded DNA binding"/>
    <property type="evidence" value="ECO:0007669"/>
    <property type="project" value="InterPro"/>
</dbReference>
<dbReference type="KEGG" id="goe:100908774"/>
<dbReference type="GO" id="GO:0006357">
    <property type="term" value="P:regulation of transcription by RNA polymerase II"/>
    <property type="evidence" value="ECO:0007669"/>
    <property type="project" value="InterPro"/>
</dbReference>
<accession>A0AAJ6QQ78</accession>
<sequence length="272" mass="31148">MLNPRVQLSELVREFGDDIFMCNATTLICTACNKTFPNARRFNLSQDSRTSSHKKALERLRRRQAEESRLQAAICSSDLPSFPMELCDAFLAADIPLFELENPILRTFLENTTTKLIPNESRLRNFHVHEIYQRKMQIIRESIGSSSSRISIDETIDFMGRNFAHVLIGSLNKETAGLPYISNCEIVDGTNAHTVLRVFYRRVEDLWRTDVQHERVLLFVADAAPYTVAAARSLKVLFPNMIHIICIAHAIHREAEQARKSFLKVDRLISTL</sequence>
<name>A0AAJ6QQ78_9ACAR</name>
<gene>
    <name evidence="2" type="primary">LOC100908774</name>
</gene>
<dbReference type="GO" id="GO:0005634">
    <property type="term" value="C:nucleus"/>
    <property type="evidence" value="ECO:0007669"/>
    <property type="project" value="InterPro"/>
</dbReference>